<accession>A0ACB9YQD9</accession>
<sequence length="73" mass="8204">MTFLLTIRGHLSSFLGSTVYTFIFLCILYIINILNAFLSPTYPIISAIPTIIDIPIISITLVITYLGIYHIIL</sequence>
<proteinExistence type="predicted"/>
<keyword evidence="2" id="KW-1185">Reference proteome</keyword>
<dbReference type="Proteomes" id="UP001497700">
    <property type="component" value="Unassembled WGS sequence"/>
</dbReference>
<gene>
    <name evidence="1" type="ORF">F4820DRAFT_84815</name>
</gene>
<organism evidence="1 2">
    <name type="scientific">Hypoxylon rubiginosum</name>
    <dbReference type="NCBI Taxonomy" id="110542"/>
    <lineage>
        <taxon>Eukaryota</taxon>
        <taxon>Fungi</taxon>
        <taxon>Dikarya</taxon>
        <taxon>Ascomycota</taxon>
        <taxon>Pezizomycotina</taxon>
        <taxon>Sordariomycetes</taxon>
        <taxon>Xylariomycetidae</taxon>
        <taxon>Xylariales</taxon>
        <taxon>Hypoxylaceae</taxon>
        <taxon>Hypoxylon</taxon>
    </lineage>
</organism>
<evidence type="ECO:0000313" key="2">
    <source>
        <dbReference type="Proteomes" id="UP001497700"/>
    </source>
</evidence>
<evidence type="ECO:0000313" key="1">
    <source>
        <dbReference type="EMBL" id="KAI4860990.1"/>
    </source>
</evidence>
<name>A0ACB9YQD9_9PEZI</name>
<dbReference type="EMBL" id="MU393566">
    <property type="protein sequence ID" value="KAI4860990.1"/>
    <property type="molecule type" value="Genomic_DNA"/>
</dbReference>
<reference evidence="1 2" key="1">
    <citation type="journal article" date="2022" name="New Phytol.">
        <title>Ecological generalism drives hyperdiversity of secondary metabolite gene clusters in xylarialean endophytes.</title>
        <authorList>
            <person name="Franco M.E.E."/>
            <person name="Wisecaver J.H."/>
            <person name="Arnold A.E."/>
            <person name="Ju Y.M."/>
            <person name="Slot J.C."/>
            <person name="Ahrendt S."/>
            <person name="Moore L.P."/>
            <person name="Eastman K.E."/>
            <person name="Scott K."/>
            <person name="Konkel Z."/>
            <person name="Mondo S.J."/>
            <person name="Kuo A."/>
            <person name="Hayes R.D."/>
            <person name="Haridas S."/>
            <person name="Andreopoulos B."/>
            <person name="Riley R."/>
            <person name="LaButti K."/>
            <person name="Pangilinan J."/>
            <person name="Lipzen A."/>
            <person name="Amirebrahimi M."/>
            <person name="Yan J."/>
            <person name="Adam C."/>
            <person name="Keymanesh K."/>
            <person name="Ng V."/>
            <person name="Louie K."/>
            <person name="Northen T."/>
            <person name="Drula E."/>
            <person name="Henrissat B."/>
            <person name="Hsieh H.M."/>
            <person name="Youens-Clark K."/>
            <person name="Lutzoni F."/>
            <person name="Miadlikowska J."/>
            <person name="Eastwood D.C."/>
            <person name="Hamelin R.C."/>
            <person name="Grigoriev I.V."/>
            <person name="U'Ren J.M."/>
        </authorList>
    </citation>
    <scope>NUCLEOTIDE SEQUENCE [LARGE SCALE GENOMIC DNA]</scope>
    <source>
        <strain evidence="1 2">CBS 119005</strain>
    </source>
</reference>
<protein>
    <submittedName>
        <fullName evidence="1">Uncharacterized protein</fullName>
    </submittedName>
</protein>
<comment type="caution">
    <text evidence="1">The sequence shown here is derived from an EMBL/GenBank/DDBJ whole genome shotgun (WGS) entry which is preliminary data.</text>
</comment>